<dbReference type="SUPFAM" id="SSF82866">
    <property type="entry name" value="Multidrug efflux transporter AcrB transmembrane domain"/>
    <property type="match status" value="2"/>
</dbReference>
<feature type="transmembrane region" description="Helical" evidence="9">
    <location>
        <begin position="394"/>
        <end position="413"/>
    </location>
</feature>
<dbReference type="FunFam" id="1.20.1640.10:FF:000001">
    <property type="entry name" value="Efflux pump membrane transporter"/>
    <property type="match status" value="1"/>
</dbReference>
<dbReference type="InterPro" id="IPR027463">
    <property type="entry name" value="AcrB_DN_DC_subdom"/>
</dbReference>
<keyword evidence="5" id="KW-0997">Cell inner membrane</keyword>
<evidence type="ECO:0000256" key="8">
    <source>
        <dbReference type="ARBA" id="ARBA00023136"/>
    </source>
</evidence>
<evidence type="ECO:0000256" key="3">
    <source>
        <dbReference type="ARBA" id="ARBA00022448"/>
    </source>
</evidence>
<dbReference type="GO" id="GO:0005886">
    <property type="term" value="C:plasma membrane"/>
    <property type="evidence" value="ECO:0007669"/>
    <property type="project" value="UniProtKB-SubCell"/>
</dbReference>
<feature type="transmembrane region" description="Helical" evidence="9">
    <location>
        <begin position="971"/>
        <end position="992"/>
    </location>
</feature>
<evidence type="ECO:0000256" key="5">
    <source>
        <dbReference type="ARBA" id="ARBA00022519"/>
    </source>
</evidence>
<dbReference type="FunFam" id="3.30.2090.10:FF:000002">
    <property type="entry name" value="Efflux pump membrane transporter"/>
    <property type="match status" value="1"/>
</dbReference>
<dbReference type="Gene3D" id="3.30.70.1440">
    <property type="entry name" value="Multidrug efflux transporter AcrB pore domain"/>
    <property type="match status" value="1"/>
</dbReference>
<proteinExistence type="inferred from homology"/>
<reference evidence="10" key="1">
    <citation type="journal article" date="2021" name="bioRxiv">
        <title>Unraveling nitrogen, sulfur and carbon metabolic pathways and microbial community transcriptional responses to substrate deprivation and toxicity stresses in a bioreactor mimicking anoxic brackish coastal sediment conditions.</title>
        <authorList>
            <person name="Martins P.D."/>
            <person name="Echeveste M.J."/>
            <person name="Arshad A."/>
            <person name="Kurth J."/>
            <person name="Ouboter H."/>
            <person name="Jetten M.S.M."/>
            <person name="Welte C.U."/>
        </authorList>
    </citation>
    <scope>NUCLEOTIDE SEQUENCE</scope>
    <source>
        <strain evidence="10">MAG_39</strain>
    </source>
</reference>
<dbReference type="GO" id="GO:0015562">
    <property type="term" value="F:efflux transmembrane transporter activity"/>
    <property type="evidence" value="ECO:0007669"/>
    <property type="project" value="InterPro"/>
</dbReference>
<dbReference type="EMBL" id="JAIOIV010000152">
    <property type="protein sequence ID" value="MBZ0158452.1"/>
    <property type="molecule type" value="Genomic_DNA"/>
</dbReference>
<keyword evidence="6 9" id="KW-0812">Transmembrane</keyword>
<dbReference type="PANTHER" id="PTHR32063">
    <property type="match status" value="1"/>
</dbReference>
<evidence type="ECO:0000256" key="1">
    <source>
        <dbReference type="ARBA" id="ARBA00004429"/>
    </source>
</evidence>
<feature type="transmembrane region" description="Helical" evidence="9">
    <location>
        <begin position="927"/>
        <end position="951"/>
    </location>
</feature>
<feature type="transmembrane region" description="Helical" evidence="9">
    <location>
        <begin position="340"/>
        <end position="359"/>
    </location>
</feature>
<dbReference type="Gene3D" id="3.30.2090.10">
    <property type="entry name" value="Multidrug efflux transporter AcrB TolC docking domain, DN and DC subdomains"/>
    <property type="match status" value="2"/>
</dbReference>
<evidence type="ECO:0000313" key="11">
    <source>
        <dbReference type="Proteomes" id="UP000705867"/>
    </source>
</evidence>
<dbReference type="Gene3D" id="3.30.70.1430">
    <property type="entry name" value="Multidrug efflux transporter AcrB pore domain"/>
    <property type="match status" value="2"/>
</dbReference>
<protein>
    <submittedName>
        <fullName evidence="10">Efflux RND transporter permease subunit</fullName>
    </submittedName>
</protein>
<evidence type="ECO:0000256" key="9">
    <source>
        <dbReference type="SAM" id="Phobius"/>
    </source>
</evidence>
<dbReference type="FunFam" id="3.30.70.1430:FF:000001">
    <property type="entry name" value="Efflux pump membrane transporter"/>
    <property type="match status" value="1"/>
</dbReference>
<keyword evidence="8 9" id="KW-0472">Membrane</keyword>
<accession>A0A953M3S8</accession>
<sequence length="1055" mass="114523">MPRFFINRPIFAVVIALMVMLAGLLAVKTLPVSQYPAIAPPQIAINAVYPGASAQTVQDTVTQVIEQKLNGIDNLIYMSSTSDSSGTVSITLTFKAGTDPNIAQVQVQNKLQLAVPLLPQIVQRQGIQVVKSTRNFLLIIGLVSEDGSMDRNALTDYMISNLQDIISRLDGVGEVLLFGTQNAMRIWLDPGKLNNFHLTTSDVIAALQAQNVQLSAGQFGGVPANKGQQLNATINARSLLRTTDQFDAVILRTNPDGSTVRLKDVAESRIGTESYEIQSYYNGKPLGGMAIRLATGANALETGERVKAKMAELSKYFPPGVKVVYPYDTTPFIKISIEEVIKTLIEAVFLVFIVMFLFLQNIRATLIPTIAVPVVLLGTMGVLAAAGFSINTLTMFALVIVIGLLVDDAIVVVENVERIMSEEGLSPHDATIKSMGQISSALWGIATVLTAVFLPMAFFSGSTGVIYRQFSITIISAMILSVLVAMILTPALCSTILKPVAKGHVAAESGWFARFFRSFNRAFEFFRGKYEGIVGRSFGKPVRYLAVYGTIVAAMAWFFLHLPTSFLPDEDQGFIICQFQLPAGATQERTIQVARQVEKHFLEKETRTVEGIITVAGFSFAGRGQNMGLAWVKLKDWKLRTTPDLKAAAVAGRAMKAFSRIRDGLAFAFSPPAVLEMGVANGFDFQLQDRGGLGHEKLMEARNQLLGMAMQNKKLIAVRPNGQDDAPQFKLDIDDVRAGALGVSLADVNSVLATAWGGAYVSDFIQNGRVKKVYLQADARYRMLPEDINSWYVRNNKGEMVPFSAFSTARWEYGSPRLERYNGIPSVEIMGQAAPGVSTGEAMAEMEKMAAQLPPGTGYEWTGLSYEEKQAGKQAPALYALSLLVVFLSVAALYESWTIPFVNLLMLPLGLVGAVTAVMLRGLPNDVYLQIGLLTTVGLSTKNAILIIQFIKAQLQEGHELVEATLTAVRIRLRPVIMTSLAFFFGTLPLALTRGAGASAQNAIGTAVTGGLLSATFIDLIFIPFFFVLVSRLFGRERYKVHAAAPVVSPAAEGQ</sequence>
<evidence type="ECO:0000256" key="7">
    <source>
        <dbReference type="ARBA" id="ARBA00022989"/>
    </source>
</evidence>
<feature type="transmembrane region" description="Helical" evidence="9">
    <location>
        <begin position="466"/>
        <end position="488"/>
    </location>
</feature>
<evidence type="ECO:0000256" key="4">
    <source>
        <dbReference type="ARBA" id="ARBA00022475"/>
    </source>
</evidence>
<dbReference type="Gene3D" id="1.20.1640.10">
    <property type="entry name" value="Multidrug efflux transporter AcrB transmembrane domain"/>
    <property type="match status" value="2"/>
</dbReference>
<keyword evidence="3" id="KW-0813">Transport</keyword>
<evidence type="ECO:0000256" key="2">
    <source>
        <dbReference type="ARBA" id="ARBA00010942"/>
    </source>
</evidence>
<keyword evidence="7 9" id="KW-1133">Transmembrane helix</keyword>
<dbReference type="GO" id="GO:0009636">
    <property type="term" value="P:response to toxic substance"/>
    <property type="evidence" value="ECO:0007669"/>
    <property type="project" value="UniProtKB-ARBA"/>
</dbReference>
<dbReference type="AlphaFoldDB" id="A0A953M3S8"/>
<feature type="transmembrane region" description="Helical" evidence="9">
    <location>
        <begin position="1004"/>
        <end position="1030"/>
    </location>
</feature>
<dbReference type="Gene3D" id="3.30.70.1320">
    <property type="entry name" value="Multidrug efflux transporter AcrB pore domain like"/>
    <property type="match status" value="1"/>
</dbReference>
<name>A0A953M3S8_9BACT</name>
<dbReference type="NCBIfam" id="NF000282">
    <property type="entry name" value="RND_permease_1"/>
    <property type="match status" value="1"/>
</dbReference>
<organism evidence="10 11">
    <name type="scientific">Candidatus Nitrobium versatile</name>
    <dbReference type="NCBI Taxonomy" id="2884831"/>
    <lineage>
        <taxon>Bacteria</taxon>
        <taxon>Pseudomonadati</taxon>
        <taxon>Nitrospirota</taxon>
        <taxon>Nitrospiria</taxon>
        <taxon>Nitrospirales</taxon>
        <taxon>Nitrospiraceae</taxon>
        <taxon>Candidatus Nitrobium</taxon>
    </lineage>
</organism>
<dbReference type="Proteomes" id="UP000705867">
    <property type="component" value="Unassembled WGS sequence"/>
</dbReference>
<dbReference type="SUPFAM" id="SSF82693">
    <property type="entry name" value="Multidrug efflux transporter AcrB pore domain, PN1, PN2, PC1 and PC2 subdomains"/>
    <property type="match status" value="3"/>
</dbReference>
<comment type="similarity">
    <text evidence="2">Belongs to the resistance-nodulation-cell division (RND) (TC 2.A.6) family.</text>
</comment>
<dbReference type="NCBIfam" id="TIGR00915">
    <property type="entry name" value="2A0602"/>
    <property type="match status" value="1"/>
</dbReference>
<feature type="transmembrane region" description="Helical" evidence="9">
    <location>
        <begin position="901"/>
        <end position="921"/>
    </location>
</feature>
<feature type="transmembrane region" description="Helical" evidence="9">
    <location>
        <begin position="877"/>
        <end position="894"/>
    </location>
</feature>
<feature type="transmembrane region" description="Helical" evidence="9">
    <location>
        <begin position="441"/>
        <end position="460"/>
    </location>
</feature>
<comment type="subcellular location">
    <subcellularLocation>
        <location evidence="1">Cell inner membrane</location>
        <topology evidence="1">Multi-pass membrane protein</topology>
    </subcellularLocation>
</comment>
<dbReference type="SUPFAM" id="SSF82714">
    <property type="entry name" value="Multidrug efflux transporter AcrB TolC docking domain, DN and DC subdomains"/>
    <property type="match status" value="2"/>
</dbReference>
<dbReference type="GO" id="GO:0042910">
    <property type="term" value="F:xenobiotic transmembrane transporter activity"/>
    <property type="evidence" value="ECO:0007669"/>
    <property type="project" value="TreeGrafter"/>
</dbReference>
<reference evidence="10" key="2">
    <citation type="submission" date="2021-08" db="EMBL/GenBank/DDBJ databases">
        <authorList>
            <person name="Dalcin Martins P."/>
        </authorList>
    </citation>
    <scope>NUCLEOTIDE SEQUENCE</scope>
    <source>
        <strain evidence="10">MAG_39</strain>
    </source>
</reference>
<keyword evidence="4" id="KW-1003">Cell membrane</keyword>
<dbReference type="Pfam" id="PF00873">
    <property type="entry name" value="ACR_tran"/>
    <property type="match status" value="1"/>
</dbReference>
<evidence type="ECO:0000313" key="10">
    <source>
        <dbReference type="EMBL" id="MBZ0158452.1"/>
    </source>
</evidence>
<evidence type="ECO:0000256" key="6">
    <source>
        <dbReference type="ARBA" id="ARBA00022692"/>
    </source>
</evidence>
<comment type="caution">
    <text evidence="10">The sequence shown here is derived from an EMBL/GenBank/DDBJ whole genome shotgun (WGS) entry which is preliminary data.</text>
</comment>
<feature type="transmembrane region" description="Helical" evidence="9">
    <location>
        <begin position="542"/>
        <end position="560"/>
    </location>
</feature>
<dbReference type="PRINTS" id="PR00702">
    <property type="entry name" value="ACRIFLAVINRP"/>
</dbReference>
<feature type="transmembrane region" description="Helical" evidence="9">
    <location>
        <begin position="366"/>
        <end position="388"/>
    </location>
</feature>
<dbReference type="PANTHER" id="PTHR32063:SF13">
    <property type="entry name" value="MULTIDRUG EFFLUX PUMP SUBUNIT ACRB-RELATED"/>
    <property type="match status" value="1"/>
</dbReference>
<gene>
    <name evidence="10" type="ORF">K8I29_19820</name>
</gene>
<dbReference type="InterPro" id="IPR004764">
    <property type="entry name" value="MdtF-like"/>
</dbReference>
<dbReference type="InterPro" id="IPR001036">
    <property type="entry name" value="Acrflvin-R"/>
</dbReference>